<name>A0A811N035_9POAL</name>
<keyword evidence="1" id="KW-0479">Metal-binding</keyword>
<dbReference type="Pfam" id="PF00650">
    <property type="entry name" value="CRAL_TRIO"/>
    <property type="match status" value="1"/>
</dbReference>
<dbReference type="SUPFAM" id="SSF52087">
    <property type="entry name" value="CRAL/TRIO domain"/>
    <property type="match status" value="1"/>
</dbReference>
<dbReference type="Pfam" id="PF00098">
    <property type="entry name" value="zf-CCHC"/>
    <property type="match status" value="6"/>
</dbReference>
<organism evidence="5 6">
    <name type="scientific">Miscanthus lutarioriparius</name>
    <dbReference type="NCBI Taxonomy" id="422564"/>
    <lineage>
        <taxon>Eukaryota</taxon>
        <taxon>Viridiplantae</taxon>
        <taxon>Streptophyta</taxon>
        <taxon>Embryophyta</taxon>
        <taxon>Tracheophyta</taxon>
        <taxon>Spermatophyta</taxon>
        <taxon>Magnoliopsida</taxon>
        <taxon>Liliopsida</taxon>
        <taxon>Poales</taxon>
        <taxon>Poaceae</taxon>
        <taxon>PACMAD clade</taxon>
        <taxon>Panicoideae</taxon>
        <taxon>Andropogonodae</taxon>
        <taxon>Andropogoneae</taxon>
        <taxon>Saccharinae</taxon>
        <taxon>Miscanthus</taxon>
    </lineage>
</organism>
<feature type="domain" description="CCHC-type" evidence="3">
    <location>
        <begin position="664"/>
        <end position="677"/>
    </location>
</feature>
<feature type="domain" description="CCHC-type" evidence="3">
    <location>
        <begin position="683"/>
        <end position="698"/>
    </location>
</feature>
<dbReference type="AlphaFoldDB" id="A0A811N035"/>
<dbReference type="PROSITE" id="PS50158">
    <property type="entry name" value="ZF_CCHC"/>
    <property type="match status" value="7"/>
</dbReference>
<dbReference type="PANTHER" id="PTHR47041">
    <property type="entry name" value="SEC14 CYTOSOLIC FACTOR FAMILY PROTEIN / PHOSPHOGLYCERIDE TRANSFER FAMILY PROTEIN"/>
    <property type="match status" value="1"/>
</dbReference>
<dbReference type="GO" id="GO:0008270">
    <property type="term" value="F:zinc ion binding"/>
    <property type="evidence" value="ECO:0007669"/>
    <property type="project" value="UniProtKB-KW"/>
</dbReference>
<feature type="compositionally biased region" description="Polar residues" evidence="2">
    <location>
        <begin position="398"/>
        <end position="410"/>
    </location>
</feature>
<accession>A0A811N035</accession>
<feature type="domain" description="CRAL-TRIO" evidence="4">
    <location>
        <begin position="241"/>
        <end position="389"/>
    </location>
</feature>
<dbReference type="GO" id="GO:0003676">
    <property type="term" value="F:nucleic acid binding"/>
    <property type="evidence" value="ECO:0007669"/>
    <property type="project" value="InterPro"/>
</dbReference>
<sequence length="709" mass="79492">MANASKHLQPSGNDRKYQGTLVASPAKVISPKCVNRIVPSKQLILGGDSIGHVASFLIKVVALEAVRRVSKARCPFIWNSVQALQILVYPPFSWIQRWAPLKFLVQGIQKLSMPLLFLLVTTTVSELSSKRDDEPDNNTEHSETPSETNEVASTSGTSDAADGTKEIVQENWLVLLFRELEKQGITLPERFPEDELRRFYVAANGDFSSLLSSVKKTIRWRETFHILTLQELDKWSHLVFWHGFDTMLRPCLVIRLGLACSSIPPRDRPRFGQAVVSQIDHGVVNLSNEEDSRITVLLDCHGISPFRFPMQMMRSFITVVQENYPNRLGVLFVVRLPPVVRVIAQTFLQVLKPSTKQKLRFEGDSYKKTLAEFLQVVPAFLGGKCSCPQCEKPRNSSVIQAGEGSKNQPRLVSVDDGSPVTDFDEEEIPSAYSCENAIRAAIIGLLMDSFLMTSSRSNSRSRSRSHSRSRSRSRSPRRRDRLRSERAPRRSRSRSRSRSPYRRRERRGYRDLVCKNCRRPGHFAKECPSAPTCNNCNLPGHFAAECTSQTVCWNCKESGHIASECKNEALCHTCNKTGHLARDCPTSGASVKLCNKCFKPGHIAVDCTNERACNNCRQPGHIARECKNEPVCNLCNVSGHVAHVCPKTTLASEIQGGPFRDILCRICGQPGHISRNCIATIICDTCGGRGHMSYECPSARIFNRELRRI</sequence>
<feature type="compositionally biased region" description="Basic residues" evidence="2">
    <location>
        <begin position="489"/>
        <end position="504"/>
    </location>
</feature>
<feature type="domain" description="CCHC-type" evidence="3">
    <location>
        <begin position="514"/>
        <end position="529"/>
    </location>
</feature>
<keyword evidence="1" id="KW-0863">Zinc-finger</keyword>
<dbReference type="Pfam" id="PF13917">
    <property type="entry name" value="zf-CCHC_3"/>
    <property type="match status" value="1"/>
</dbReference>
<feature type="region of interest" description="Disordered" evidence="2">
    <location>
        <begin position="454"/>
        <end position="504"/>
    </location>
</feature>
<dbReference type="Gene3D" id="4.10.60.10">
    <property type="entry name" value="Zinc finger, CCHC-type"/>
    <property type="match status" value="4"/>
</dbReference>
<keyword evidence="6" id="KW-1185">Reference proteome</keyword>
<keyword evidence="1" id="KW-0862">Zinc</keyword>
<dbReference type="CDD" id="cd00170">
    <property type="entry name" value="SEC14"/>
    <property type="match status" value="1"/>
</dbReference>
<dbReference type="InterPro" id="IPR001878">
    <property type="entry name" value="Znf_CCHC"/>
</dbReference>
<protein>
    <submittedName>
        <fullName evidence="5">Uncharacterized protein</fullName>
    </submittedName>
</protein>
<dbReference type="InterPro" id="IPR036865">
    <property type="entry name" value="CRAL-TRIO_dom_sf"/>
</dbReference>
<feature type="domain" description="CCHC-type" evidence="3">
    <location>
        <begin position="552"/>
        <end position="567"/>
    </location>
</feature>
<dbReference type="SMART" id="SM00516">
    <property type="entry name" value="SEC14"/>
    <property type="match status" value="1"/>
</dbReference>
<comment type="caution">
    <text evidence="5">The sequence shown here is derived from an EMBL/GenBank/DDBJ whole genome shotgun (WGS) entry which is preliminary data.</text>
</comment>
<dbReference type="PROSITE" id="PS50191">
    <property type="entry name" value="CRAL_TRIO"/>
    <property type="match status" value="1"/>
</dbReference>
<dbReference type="InterPro" id="IPR001251">
    <property type="entry name" value="CRAL-TRIO_dom"/>
</dbReference>
<evidence type="ECO:0000259" key="3">
    <source>
        <dbReference type="PROSITE" id="PS50158"/>
    </source>
</evidence>
<feature type="compositionally biased region" description="Basic residues" evidence="2">
    <location>
        <begin position="459"/>
        <end position="481"/>
    </location>
</feature>
<feature type="region of interest" description="Disordered" evidence="2">
    <location>
        <begin position="129"/>
        <end position="160"/>
    </location>
</feature>
<evidence type="ECO:0000256" key="1">
    <source>
        <dbReference type="PROSITE-ProRule" id="PRU00047"/>
    </source>
</evidence>
<reference evidence="5" key="1">
    <citation type="submission" date="2020-10" db="EMBL/GenBank/DDBJ databases">
        <authorList>
            <person name="Han B."/>
            <person name="Lu T."/>
            <person name="Zhao Q."/>
            <person name="Huang X."/>
            <person name="Zhao Y."/>
        </authorList>
    </citation>
    <scope>NUCLEOTIDE SEQUENCE</scope>
</reference>
<dbReference type="PANTHER" id="PTHR47041:SF2">
    <property type="entry name" value="SEC14 CYTOSOLIC FACTOR FAMILY PROTEIN _ PHOSPHOGLYCERIDE TRANSFER FAMILY PROTEIN"/>
    <property type="match status" value="1"/>
</dbReference>
<gene>
    <name evidence="5" type="ORF">NCGR_LOCUS10473</name>
</gene>
<feature type="domain" description="CCHC-type" evidence="3">
    <location>
        <begin position="571"/>
        <end position="585"/>
    </location>
</feature>
<feature type="compositionally biased region" description="Polar residues" evidence="2">
    <location>
        <begin position="145"/>
        <end position="158"/>
    </location>
</feature>
<evidence type="ECO:0000313" key="5">
    <source>
        <dbReference type="EMBL" id="CAD6215205.1"/>
    </source>
</evidence>
<feature type="domain" description="CCHC-type" evidence="3">
    <location>
        <begin position="613"/>
        <end position="628"/>
    </location>
</feature>
<dbReference type="OrthoDB" id="1434354at2759"/>
<dbReference type="EMBL" id="CAJGYO010000002">
    <property type="protein sequence ID" value="CAD6215205.1"/>
    <property type="molecule type" value="Genomic_DNA"/>
</dbReference>
<evidence type="ECO:0000256" key="2">
    <source>
        <dbReference type="SAM" id="MobiDB-lite"/>
    </source>
</evidence>
<proteinExistence type="predicted"/>
<dbReference type="SMART" id="SM00343">
    <property type="entry name" value="ZnF_C2HC"/>
    <property type="match status" value="9"/>
</dbReference>
<dbReference type="Proteomes" id="UP000604825">
    <property type="component" value="Unassembled WGS sequence"/>
</dbReference>
<feature type="domain" description="CCHC-type" evidence="3">
    <location>
        <begin position="594"/>
        <end position="609"/>
    </location>
</feature>
<dbReference type="SUPFAM" id="SSF57756">
    <property type="entry name" value="Retrovirus zinc finger-like domains"/>
    <property type="match status" value="4"/>
</dbReference>
<evidence type="ECO:0000313" key="6">
    <source>
        <dbReference type="Proteomes" id="UP000604825"/>
    </source>
</evidence>
<dbReference type="InterPro" id="IPR036875">
    <property type="entry name" value="Znf_CCHC_sf"/>
</dbReference>
<feature type="compositionally biased region" description="Basic and acidic residues" evidence="2">
    <location>
        <begin position="129"/>
        <end position="144"/>
    </location>
</feature>
<evidence type="ECO:0000259" key="4">
    <source>
        <dbReference type="PROSITE" id="PS50191"/>
    </source>
</evidence>
<dbReference type="Gene3D" id="3.40.525.10">
    <property type="entry name" value="CRAL-TRIO lipid binding domain"/>
    <property type="match status" value="1"/>
</dbReference>
<feature type="region of interest" description="Disordered" evidence="2">
    <location>
        <begin position="398"/>
        <end position="419"/>
    </location>
</feature>